<proteinExistence type="predicted"/>
<dbReference type="RefSeq" id="WP_084429537.1">
    <property type="nucleotide sequence ID" value="NZ_FWXV01000004.1"/>
</dbReference>
<reference evidence="1 2" key="1">
    <citation type="submission" date="2017-04" db="EMBL/GenBank/DDBJ databases">
        <authorList>
            <person name="Afonso C.L."/>
            <person name="Miller P.J."/>
            <person name="Scott M.A."/>
            <person name="Spackman E."/>
            <person name="Goraichik I."/>
            <person name="Dimitrov K.M."/>
            <person name="Suarez D.L."/>
            <person name="Swayne D.E."/>
        </authorList>
    </citation>
    <scope>NUCLEOTIDE SEQUENCE [LARGE SCALE GENOMIC DNA]</scope>
    <source>
        <strain evidence="1 2">DSM 43828</strain>
    </source>
</reference>
<dbReference type="Proteomes" id="UP000192674">
    <property type="component" value="Unassembled WGS sequence"/>
</dbReference>
<protein>
    <submittedName>
        <fullName evidence="1">Uncharacterized protein</fullName>
    </submittedName>
</protein>
<dbReference type="AlphaFoldDB" id="A0A1W2EYI8"/>
<gene>
    <name evidence="1" type="ORF">SAMN05661093_05104</name>
</gene>
<organism evidence="1 2">
    <name type="scientific">Kibdelosporangium aridum</name>
    <dbReference type="NCBI Taxonomy" id="2030"/>
    <lineage>
        <taxon>Bacteria</taxon>
        <taxon>Bacillati</taxon>
        <taxon>Actinomycetota</taxon>
        <taxon>Actinomycetes</taxon>
        <taxon>Pseudonocardiales</taxon>
        <taxon>Pseudonocardiaceae</taxon>
        <taxon>Kibdelosporangium</taxon>
    </lineage>
</organism>
<keyword evidence="2" id="KW-1185">Reference proteome</keyword>
<name>A0A1W2EYI8_KIBAR</name>
<evidence type="ECO:0000313" key="2">
    <source>
        <dbReference type="Proteomes" id="UP000192674"/>
    </source>
</evidence>
<dbReference type="EMBL" id="FWXV01000004">
    <property type="protein sequence ID" value="SMD14720.1"/>
    <property type="molecule type" value="Genomic_DNA"/>
</dbReference>
<accession>A0A1W2EYI8</accession>
<evidence type="ECO:0000313" key="1">
    <source>
        <dbReference type="EMBL" id="SMD14720.1"/>
    </source>
</evidence>
<dbReference type="OrthoDB" id="3955334at2"/>
<sequence length="426" mass="46822">MDQFQQGLRCQDVHSGLRNVDPNSPLLQPLADTRVVGMAATLAGLIRGRDVVTDAQSLAMVAAAQLDVDMLAFNDVVEVLEEVGFVQGVQRQGRKILSFTETVPYYDDLYGSLGISWSERQPTELEQQLILVVDGLSAAPRPVEDLEHSLGLDRSDLPNLMDLGNKTGLVQLIRTIDGDLAYSPFFGFENPQLFGDLVLEHGTDRLAAEFAALREQQGLPINQQQFPLLTDAVARGLIMAPSVQLPQGSSQPFAALPYVPDQRLLVARKPVLDKALAVLACLRCAQHFGGYSSLTPAGLVNAIDKLLDRNRGFLNPHEDHKRQYDLMHKAGLITFGPDPMPGGKWVVPTFIDSEDNREALNLARDLITHGEALQRRIDDAQARSALDLGKGYVAPLQTMNRTRKLAMTDSKHFNKVFEAAMGRAEL</sequence>